<protein>
    <submittedName>
        <fullName evidence="1">Uncharacterized protein</fullName>
    </submittedName>
</protein>
<accession>A0A0F7L6X5</accession>
<reference evidence="1" key="2">
    <citation type="submission" date="2015-03" db="EMBL/GenBank/DDBJ databases">
        <authorList>
            <person name="Chow C.-E.T."/>
            <person name="Winget D.M."/>
            <person name="White R.A.III."/>
            <person name="Hallam S.J."/>
            <person name="Suttle C.A."/>
        </authorList>
    </citation>
    <scope>NUCLEOTIDE SEQUENCE</scope>
    <source>
        <strain evidence="1">Oxic1_1</strain>
    </source>
</reference>
<evidence type="ECO:0000313" key="1">
    <source>
        <dbReference type="EMBL" id="AKH47670.1"/>
    </source>
</evidence>
<sequence>MPSSMLYGRRQSIGCVGDRQTRVITLVQTHHLSQFDLGFQLTLRFHHIEELLLLLQGVIVLTRIELADDPFEVGVGFLVRSLAVHLCHTDYREGNGVTLAAGRNHDQVVDLDRLVEGFEEIGCGVLVNVFAIWLLDVVRTPDTAHIIIDEEYG</sequence>
<reference evidence="1" key="1">
    <citation type="journal article" date="2015" name="Front. Microbiol.">
        <title>Combining genomic sequencing methods to explore viral diversity and reveal potential virus-host interactions.</title>
        <authorList>
            <person name="Chow C.E."/>
            <person name="Winget D.M."/>
            <person name="White R.A.III."/>
            <person name="Hallam S.J."/>
            <person name="Suttle C.A."/>
        </authorList>
    </citation>
    <scope>NUCLEOTIDE SEQUENCE</scope>
    <source>
        <strain evidence="1">Oxic1_1</strain>
    </source>
</reference>
<name>A0A0F7L6X5_9VIRU</name>
<organism evidence="1">
    <name type="scientific">uncultured marine virus</name>
    <dbReference type="NCBI Taxonomy" id="186617"/>
    <lineage>
        <taxon>Viruses</taxon>
        <taxon>environmental samples</taxon>
    </lineage>
</organism>
<proteinExistence type="predicted"/>
<dbReference type="EMBL" id="KR029596">
    <property type="protein sequence ID" value="AKH47670.1"/>
    <property type="molecule type" value="Genomic_DNA"/>
</dbReference>